<dbReference type="InterPro" id="IPR051162">
    <property type="entry name" value="T4SS_component"/>
</dbReference>
<dbReference type="InterPro" id="IPR002789">
    <property type="entry name" value="HerA_central"/>
</dbReference>
<dbReference type="Pfam" id="PF01935">
    <property type="entry name" value="DUF87"/>
    <property type="match status" value="1"/>
</dbReference>
<gene>
    <name evidence="2" type="ORF">EIG99_08795</name>
</gene>
<evidence type="ECO:0000313" key="2">
    <source>
        <dbReference type="EMBL" id="RZI01464.1"/>
    </source>
</evidence>
<dbReference type="PANTHER" id="PTHR30121">
    <property type="entry name" value="UNCHARACTERIZED PROTEIN YJGR-RELATED"/>
    <property type="match status" value="1"/>
</dbReference>
<sequence>NMENIIRSFNILNGEWLLSIIGSRSSRSLAVDNKVREKLSIIAAYKTVLSLLEESDICWIPISLEEIIRVSRQQGLDAKTDVFSTKELKHNGAISDDLLFIGLETKEDGSGVFHMLPVEVKVGINDKSVMSKAATQLSELYQVLNKHLIKDSSKPFTQNYYRHFFANLYFGNLKKFIENGVIKDPINIEILNRKTQVLNSHLEFSNAFNYSIAKGIGVFFTDLNSFRKIEGPKEGNILELHLNEKDAYVDAEKKYEELKDEILSGEKGISLSLFNKENIIKEVNEKYGTGSIDDFTGTNKKQFNGENENTDIPVISSEDQPLTEAIVNDTSKNSIEDTRILLGTVKGSTQKIFWEYGNYGLPNRHLLISGKSGQGKTYFMQCLLYEMSKNKIDSLVVDYTDGFLMPQLESDFKEKLNDNLITKFIYRDKLPLNPFKRNSIDLGGMLMDETNDDIADRVVQIIDFVFNLGIQQSSMLKEEINRGLEIYGENLTFSIIKQRLLDEESNQAQTLHGRISNLLNKDPFSYKDETFTWNNIFSGKGNVNIFQLKGYSSDIQKIITEFLLWDLYNFTEREGNKDHPIPVLLDEMQNLNHKESSPTTKILKEGRKFGWSSWLATQSINSIKNAGGDTAALYNAAMQIHFAPPEDQVANVSKTIATDKVSRLRVENQLNSLSKGECVVNGYTQINDELQRVTEVVDITPLDER</sequence>
<proteinExistence type="predicted"/>
<accession>A0A4Q7CLA5</accession>
<feature type="domain" description="Helicase HerA central" evidence="1">
    <location>
        <begin position="363"/>
        <end position="564"/>
    </location>
</feature>
<dbReference type="InterPro" id="IPR027417">
    <property type="entry name" value="P-loop_NTPase"/>
</dbReference>
<dbReference type="Gene3D" id="3.40.50.300">
    <property type="entry name" value="P-loop containing nucleotide triphosphate hydrolases"/>
    <property type="match status" value="2"/>
</dbReference>
<dbReference type="RefSeq" id="WP_130135592.1">
    <property type="nucleotide sequence ID" value="NZ_RQTE01000164.1"/>
</dbReference>
<evidence type="ECO:0000259" key="1">
    <source>
        <dbReference type="Pfam" id="PF01935"/>
    </source>
</evidence>
<feature type="non-terminal residue" evidence="2">
    <location>
        <position position="1"/>
    </location>
</feature>
<protein>
    <submittedName>
        <fullName evidence="2">DUF87 domain-containing protein</fullName>
    </submittedName>
</protein>
<dbReference type="PANTHER" id="PTHR30121:SF6">
    <property type="entry name" value="SLR6007 PROTEIN"/>
    <property type="match status" value="1"/>
</dbReference>
<dbReference type="AlphaFoldDB" id="A0A4Q7CLA5"/>
<dbReference type="Proteomes" id="UP000293854">
    <property type="component" value="Unassembled WGS sequence"/>
</dbReference>
<organism evidence="2 3">
    <name type="scientific">Staphylococcus condimenti</name>
    <dbReference type="NCBI Taxonomy" id="70255"/>
    <lineage>
        <taxon>Bacteria</taxon>
        <taxon>Bacillati</taxon>
        <taxon>Bacillota</taxon>
        <taxon>Bacilli</taxon>
        <taxon>Bacillales</taxon>
        <taxon>Staphylococcaceae</taxon>
        <taxon>Staphylococcus</taxon>
    </lineage>
</organism>
<name>A0A4Q7CLA5_9STAP</name>
<evidence type="ECO:0000313" key="3">
    <source>
        <dbReference type="Proteomes" id="UP000293854"/>
    </source>
</evidence>
<reference evidence="2 3" key="1">
    <citation type="submission" date="2018-11" db="EMBL/GenBank/DDBJ databases">
        <title>Genomic profiling of Staphylococcus species from a Poultry farm system in KwaZulu-Natal, South Africa.</title>
        <authorList>
            <person name="Amoako D.G."/>
            <person name="Somboro A.M."/>
            <person name="Abia A.L.K."/>
            <person name="Bester L.A."/>
            <person name="Essack S.Y."/>
        </authorList>
    </citation>
    <scope>NUCLEOTIDE SEQUENCE [LARGE SCALE GENOMIC DNA]</scope>
    <source>
        <strain evidence="2 3">SA11</strain>
    </source>
</reference>
<dbReference type="SUPFAM" id="SSF52540">
    <property type="entry name" value="P-loop containing nucleoside triphosphate hydrolases"/>
    <property type="match status" value="1"/>
</dbReference>
<dbReference type="EMBL" id="RQTE01000164">
    <property type="protein sequence ID" value="RZI01464.1"/>
    <property type="molecule type" value="Genomic_DNA"/>
</dbReference>
<comment type="caution">
    <text evidence="2">The sequence shown here is derived from an EMBL/GenBank/DDBJ whole genome shotgun (WGS) entry which is preliminary data.</text>
</comment>